<protein>
    <recommendedName>
        <fullName evidence="1">FAD/NAD(P)-binding domain-containing protein</fullName>
    </recommendedName>
</protein>
<dbReference type="PRINTS" id="PR00368">
    <property type="entry name" value="FADPNR"/>
</dbReference>
<dbReference type="EMBL" id="JAEPQZ010000002">
    <property type="protein sequence ID" value="KAG2184511.1"/>
    <property type="molecule type" value="Genomic_DNA"/>
</dbReference>
<dbReference type="Pfam" id="PF07992">
    <property type="entry name" value="Pyr_redox_2"/>
    <property type="match status" value="1"/>
</dbReference>
<dbReference type="SUPFAM" id="SSF51905">
    <property type="entry name" value="FAD/NAD(P)-binding domain"/>
    <property type="match status" value="2"/>
</dbReference>
<dbReference type="AlphaFoldDB" id="A0A8H7Q2A5"/>
<dbReference type="GO" id="GO:0050660">
    <property type="term" value="F:flavin adenine dinucleotide binding"/>
    <property type="evidence" value="ECO:0007669"/>
    <property type="project" value="TreeGrafter"/>
</dbReference>
<dbReference type="Gene3D" id="3.50.50.100">
    <property type="match status" value="1"/>
</dbReference>
<dbReference type="PANTHER" id="PTHR43735">
    <property type="entry name" value="APOPTOSIS-INDUCING FACTOR 1"/>
    <property type="match status" value="1"/>
</dbReference>
<evidence type="ECO:0000313" key="2">
    <source>
        <dbReference type="EMBL" id="KAG2184511.1"/>
    </source>
</evidence>
<reference evidence="2" key="1">
    <citation type="submission" date="2020-12" db="EMBL/GenBank/DDBJ databases">
        <title>Metabolic potential, ecology and presence of endohyphal bacteria is reflected in genomic diversity of Mucoromycotina.</title>
        <authorList>
            <person name="Muszewska A."/>
            <person name="Okrasinska A."/>
            <person name="Steczkiewicz K."/>
            <person name="Drgas O."/>
            <person name="Orlowska M."/>
            <person name="Perlinska-Lenart U."/>
            <person name="Aleksandrzak-Piekarczyk T."/>
            <person name="Szatraj K."/>
            <person name="Zielenkiewicz U."/>
            <person name="Pilsyk S."/>
            <person name="Malc E."/>
            <person name="Mieczkowski P."/>
            <person name="Kruszewska J.S."/>
            <person name="Biernat P."/>
            <person name="Pawlowska J."/>
        </authorList>
    </citation>
    <scope>NUCLEOTIDE SEQUENCE</scope>
    <source>
        <strain evidence="2">WA0000067209</strain>
    </source>
</reference>
<keyword evidence="3" id="KW-1185">Reference proteome</keyword>
<comment type="caution">
    <text evidence="2">The sequence shown here is derived from an EMBL/GenBank/DDBJ whole genome shotgun (WGS) entry which is preliminary data.</text>
</comment>
<dbReference type="GO" id="GO:0004174">
    <property type="term" value="F:electron-transferring-flavoprotein dehydrogenase activity"/>
    <property type="evidence" value="ECO:0007669"/>
    <property type="project" value="TreeGrafter"/>
</dbReference>
<organism evidence="2 3">
    <name type="scientific">Mortierella isabellina</name>
    <name type="common">Filamentous fungus</name>
    <name type="synonym">Umbelopsis isabellina</name>
    <dbReference type="NCBI Taxonomy" id="91625"/>
    <lineage>
        <taxon>Eukaryota</taxon>
        <taxon>Fungi</taxon>
        <taxon>Fungi incertae sedis</taxon>
        <taxon>Mucoromycota</taxon>
        <taxon>Mucoromycotina</taxon>
        <taxon>Umbelopsidomycetes</taxon>
        <taxon>Umbelopsidales</taxon>
        <taxon>Umbelopsidaceae</taxon>
        <taxon>Umbelopsis</taxon>
    </lineage>
</organism>
<evidence type="ECO:0000259" key="1">
    <source>
        <dbReference type="Pfam" id="PF07992"/>
    </source>
</evidence>
<dbReference type="PRINTS" id="PR00411">
    <property type="entry name" value="PNDRDTASEI"/>
</dbReference>
<proteinExistence type="predicted"/>
<dbReference type="InterPro" id="IPR036188">
    <property type="entry name" value="FAD/NAD-bd_sf"/>
</dbReference>
<name>A0A8H7Q2A5_MORIS</name>
<dbReference type="Proteomes" id="UP000654370">
    <property type="component" value="Unassembled WGS sequence"/>
</dbReference>
<sequence>MPATELKNIVVIGGSSAGIASALNWRDDPISSHRMIIVEQKSHYNYVYAFPRASVKPGIERELFVPYANLFYSNKNIGQVVQAKVIAIHPNYIELDRSVEDFGKSIPFTHLIFATGTTIPAPGHFNADSKADGVACLKTYQDLIRQSKKPLIIGGGAVGLELAAEIKDFYPEKDVTLIHSRERYLQVYKSSLHTLTFGLLKNKLGVNQILGDRVVVPKGGFSLEVKPITVRTTKGRTIETDLPITCIGMTPNTNLMAELSPQTLNLHTRFIQVKSTMQIKDDRYPHIYAAGDVIESTDVKTGHFAWYQSLAALHNIRLQINADSELQPYVSKGVAIIKIALGDKKAVMQTNVFGPLITLPSWIVGGSVPDNLYADFPWAWIGLPCDEEHKSL</sequence>
<dbReference type="OrthoDB" id="202203at2759"/>
<gene>
    <name evidence="2" type="ORF">INT43_000420</name>
</gene>
<accession>A0A8H7Q2A5</accession>
<dbReference type="Gene3D" id="3.50.50.60">
    <property type="entry name" value="FAD/NAD(P)-binding domain"/>
    <property type="match status" value="1"/>
</dbReference>
<evidence type="ECO:0000313" key="3">
    <source>
        <dbReference type="Proteomes" id="UP000654370"/>
    </source>
</evidence>
<feature type="domain" description="FAD/NAD(P)-binding" evidence="1">
    <location>
        <begin position="8"/>
        <end position="299"/>
    </location>
</feature>
<dbReference type="PANTHER" id="PTHR43735:SF11">
    <property type="entry name" value="HYPOTHETICAL OXIDOREDUCTASE (EUROFUNG)"/>
    <property type="match status" value="1"/>
</dbReference>
<dbReference type="InterPro" id="IPR023753">
    <property type="entry name" value="FAD/NAD-binding_dom"/>
</dbReference>
<dbReference type="GO" id="GO:0005737">
    <property type="term" value="C:cytoplasm"/>
    <property type="evidence" value="ECO:0007669"/>
    <property type="project" value="TreeGrafter"/>
</dbReference>